<dbReference type="Proteomes" id="UP001476247">
    <property type="component" value="Unassembled WGS sequence"/>
</dbReference>
<reference evidence="1 2" key="1">
    <citation type="submission" date="2024-04" db="EMBL/GenBank/DDBJ databases">
        <title>genome sequences of Mucor flavus KT1a and Helicostylum pulchrum KT1b strains isolation_sourced from the surface of a dry-aged beef.</title>
        <authorList>
            <person name="Toyotome T."/>
            <person name="Hosono M."/>
            <person name="Torimaru M."/>
            <person name="Fukuda K."/>
            <person name="Mikami N."/>
        </authorList>
    </citation>
    <scope>NUCLEOTIDE SEQUENCE [LARGE SCALE GENOMIC DNA]</scope>
    <source>
        <strain evidence="1 2">KT1b</strain>
    </source>
</reference>
<accession>A0ABP9Y811</accession>
<dbReference type="EMBL" id="BAABUJ010000026">
    <property type="protein sequence ID" value="GAA5803102.1"/>
    <property type="molecule type" value="Genomic_DNA"/>
</dbReference>
<name>A0ABP9Y811_9FUNG</name>
<proteinExistence type="predicted"/>
<evidence type="ECO:0000313" key="2">
    <source>
        <dbReference type="Proteomes" id="UP001476247"/>
    </source>
</evidence>
<comment type="caution">
    <text evidence="1">The sequence shown here is derived from an EMBL/GenBank/DDBJ whole genome shotgun (WGS) entry which is preliminary data.</text>
</comment>
<keyword evidence="2" id="KW-1185">Reference proteome</keyword>
<gene>
    <name evidence="1" type="ORF">HPULCUR_008577</name>
</gene>
<evidence type="ECO:0000313" key="1">
    <source>
        <dbReference type="EMBL" id="GAA5803102.1"/>
    </source>
</evidence>
<protein>
    <submittedName>
        <fullName evidence="1">Uncharacterized protein</fullName>
    </submittedName>
</protein>
<sequence length="128" mass="14719">MVKNINITELFRKFRKRSIAAYDEDDEDDEDNDDEDDMMSMVRDLAKNKKKYRASAASSSEATFTDKHLLPAIQRVLLREIKRPDTTSKYQPEDDFVKLMKQMKSSLCDQLCFGVANPTSLGLLVEGF</sequence>
<organism evidence="1 2">
    <name type="scientific">Helicostylum pulchrum</name>
    <dbReference type="NCBI Taxonomy" id="562976"/>
    <lineage>
        <taxon>Eukaryota</taxon>
        <taxon>Fungi</taxon>
        <taxon>Fungi incertae sedis</taxon>
        <taxon>Mucoromycota</taxon>
        <taxon>Mucoromycotina</taxon>
        <taxon>Mucoromycetes</taxon>
        <taxon>Mucorales</taxon>
        <taxon>Mucorineae</taxon>
        <taxon>Mucoraceae</taxon>
        <taxon>Helicostylum</taxon>
    </lineage>
</organism>